<dbReference type="Pfam" id="PF07228">
    <property type="entry name" value="SpoIIE"/>
    <property type="match status" value="1"/>
</dbReference>
<dbReference type="RefSeq" id="WP_191803156.1">
    <property type="nucleotide sequence ID" value="NZ_JACSQF010000008.1"/>
</dbReference>
<dbReference type="InterPro" id="IPR036457">
    <property type="entry name" value="PPM-type-like_dom_sf"/>
</dbReference>
<dbReference type="Gene3D" id="3.60.40.10">
    <property type="entry name" value="PPM-type phosphatase domain"/>
    <property type="match status" value="1"/>
</dbReference>
<feature type="compositionally biased region" description="Low complexity" evidence="2">
    <location>
        <begin position="8"/>
        <end position="21"/>
    </location>
</feature>
<dbReference type="SUPFAM" id="SSF81606">
    <property type="entry name" value="PP2C-like"/>
    <property type="match status" value="1"/>
</dbReference>
<evidence type="ECO:0000256" key="1">
    <source>
        <dbReference type="ARBA" id="ARBA00022801"/>
    </source>
</evidence>
<dbReference type="SUPFAM" id="SSF55785">
    <property type="entry name" value="PYP-like sensor domain (PAS domain)"/>
    <property type="match status" value="1"/>
</dbReference>
<comment type="caution">
    <text evidence="4">The sequence shown here is derived from an EMBL/GenBank/DDBJ whole genome shotgun (WGS) entry which is preliminary data.</text>
</comment>
<gene>
    <name evidence="4" type="ORF">H9641_09540</name>
</gene>
<reference evidence="4 5" key="1">
    <citation type="submission" date="2020-08" db="EMBL/GenBank/DDBJ databases">
        <title>A Genomic Blueprint of the Chicken Gut Microbiome.</title>
        <authorList>
            <person name="Gilroy R."/>
            <person name="Ravi A."/>
            <person name="Getino M."/>
            <person name="Pursley I."/>
            <person name="Horton D.L."/>
            <person name="Alikhan N.-F."/>
            <person name="Baker D."/>
            <person name="Gharbi K."/>
            <person name="Hall N."/>
            <person name="Watson M."/>
            <person name="Adriaenssens E.M."/>
            <person name="Foster-Nyarko E."/>
            <person name="Jarju S."/>
            <person name="Secka A."/>
            <person name="Antonio M."/>
            <person name="Oren A."/>
            <person name="Chaudhuri R."/>
            <person name="La Ragione R.M."/>
            <person name="Hildebrand F."/>
            <person name="Pallen M.J."/>
        </authorList>
    </citation>
    <scope>NUCLEOTIDE SEQUENCE [LARGE SCALE GENOMIC DNA]</scope>
    <source>
        <strain evidence="4 5">Sa2CUA9</strain>
    </source>
</reference>
<feature type="domain" description="PAS" evidence="3">
    <location>
        <begin position="37"/>
        <end position="112"/>
    </location>
</feature>
<keyword evidence="5" id="KW-1185">Reference proteome</keyword>
<dbReference type="InterPro" id="IPR052016">
    <property type="entry name" value="Bact_Sigma-Reg"/>
</dbReference>
<feature type="compositionally biased region" description="Basic and acidic residues" evidence="2">
    <location>
        <begin position="22"/>
        <end position="34"/>
    </location>
</feature>
<dbReference type="CDD" id="cd00130">
    <property type="entry name" value="PAS"/>
    <property type="match status" value="1"/>
</dbReference>
<keyword evidence="1" id="KW-0378">Hydrolase</keyword>
<dbReference type="EMBL" id="JACSQF010000008">
    <property type="protein sequence ID" value="MBD7980954.1"/>
    <property type="molecule type" value="Genomic_DNA"/>
</dbReference>
<evidence type="ECO:0000256" key="2">
    <source>
        <dbReference type="SAM" id="MobiDB-lite"/>
    </source>
</evidence>
<evidence type="ECO:0000313" key="4">
    <source>
        <dbReference type="EMBL" id="MBD7980954.1"/>
    </source>
</evidence>
<feature type="region of interest" description="Disordered" evidence="2">
    <location>
        <begin position="1"/>
        <end position="34"/>
    </location>
</feature>
<dbReference type="Pfam" id="PF08448">
    <property type="entry name" value="PAS_4"/>
    <property type="match status" value="1"/>
</dbReference>
<dbReference type="InterPro" id="IPR035965">
    <property type="entry name" value="PAS-like_dom_sf"/>
</dbReference>
<dbReference type="Gene3D" id="3.30.450.20">
    <property type="entry name" value="PAS domain"/>
    <property type="match status" value="1"/>
</dbReference>
<dbReference type="InterPro" id="IPR000014">
    <property type="entry name" value="PAS"/>
</dbReference>
<dbReference type="InterPro" id="IPR013656">
    <property type="entry name" value="PAS_4"/>
</dbReference>
<protein>
    <submittedName>
        <fullName evidence="4">SpoIIE family protein phosphatase</fullName>
    </submittedName>
</protein>
<evidence type="ECO:0000259" key="3">
    <source>
        <dbReference type="PROSITE" id="PS50112"/>
    </source>
</evidence>
<evidence type="ECO:0000313" key="5">
    <source>
        <dbReference type="Proteomes" id="UP000655570"/>
    </source>
</evidence>
<dbReference type="PROSITE" id="PS50112">
    <property type="entry name" value="PAS"/>
    <property type="match status" value="1"/>
</dbReference>
<sequence>MEDEARDGASGRSGAAPGSAQRTERSQDDARPAPEADQLDYRAVFAALSAPKVVLAPDLTVLDVNDAYLDMLGLPATALVGRSLDAGFTFSPADDEHVGRIVRSLEKVLQTGRIDLLEPLRIDLPGDRPGEWVERHWLVTNLPVFDASGRVAALVHRAEDVTGVVRSSQRTAADRSIGLDAAVVDQALHLGSSVGRFQEGLDRERRAALQLQDSILTAPAQPEGLRIDVRYRPASREMHVGGDWYDAFELACGCTFVVVGDVVGHDISAAATMGQLRGVMRGVAYESGTSPATILERTERAAEGLGIETAATVAAALVGLPGPAGDRALTWVSAGHPPPVLVRADGSAELLARHNDRMFGLGSGTSRTNHADVLHPGDTLLLYTDGLVERRDRRLRDALRDLPGVVEEIADGSRDRFLDALVARLVPRPSEDDVALVSVEVLTGDASGG</sequence>
<name>A0ABR8U090_9CELL</name>
<proteinExistence type="predicted"/>
<dbReference type="PANTHER" id="PTHR43156">
    <property type="entry name" value="STAGE II SPORULATION PROTEIN E-RELATED"/>
    <property type="match status" value="1"/>
</dbReference>
<dbReference type="Proteomes" id="UP000655570">
    <property type="component" value="Unassembled WGS sequence"/>
</dbReference>
<dbReference type="SMART" id="SM00331">
    <property type="entry name" value="PP2C_SIG"/>
    <property type="match status" value="1"/>
</dbReference>
<dbReference type="PANTHER" id="PTHR43156:SF2">
    <property type="entry name" value="STAGE II SPORULATION PROTEIN E"/>
    <property type="match status" value="1"/>
</dbReference>
<dbReference type="InterPro" id="IPR001932">
    <property type="entry name" value="PPM-type_phosphatase-like_dom"/>
</dbReference>
<dbReference type="SMART" id="SM00091">
    <property type="entry name" value="PAS"/>
    <property type="match status" value="1"/>
</dbReference>
<accession>A0ABR8U090</accession>
<organism evidence="4 5">
    <name type="scientific">Oerskovia merdavium</name>
    <dbReference type="NCBI Taxonomy" id="2762227"/>
    <lineage>
        <taxon>Bacteria</taxon>
        <taxon>Bacillati</taxon>
        <taxon>Actinomycetota</taxon>
        <taxon>Actinomycetes</taxon>
        <taxon>Micrococcales</taxon>
        <taxon>Cellulomonadaceae</taxon>
        <taxon>Oerskovia</taxon>
    </lineage>
</organism>